<evidence type="ECO:0000256" key="2">
    <source>
        <dbReference type="ARBA" id="ARBA00022692"/>
    </source>
</evidence>
<evidence type="ECO:0000313" key="8">
    <source>
        <dbReference type="Proteomes" id="UP001078443"/>
    </source>
</evidence>
<keyword evidence="4 5" id="KW-0472">Membrane</keyword>
<dbReference type="Pfam" id="PF01061">
    <property type="entry name" value="ABC2_membrane"/>
    <property type="match status" value="1"/>
</dbReference>
<organism evidence="7 8">
    <name type="scientific">Clostridium aestuarii</name>
    <dbReference type="NCBI Taxonomy" id="338193"/>
    <lineage>
        <taxon>Bacteria</taxon>
        <taxon>Bacillati</taxon>
        <taxon>Bacillota</taxon>
        <taxon>Clostridia</taxon>
        <taxon>Eubacteriales</taxon>
        <taxon>Clostridiaceae</taxon>
        <taxon>Clostridium</taxon>
    </lineage>
</organism>
<dbReference type="PANTHER" id="PTHR43229">
    <property type="entry name" value="NODULATION PROTEIN J"/>
    <property type="match status" value="1"/>
</dbReference>
<evidence type="ECO:0000256" key="3">
    <source>
        <dbReference type="ARBA" id="ARBA00022989"/>
    </source>
</evidence>
<comment type="caution">
    <text evidence="5">Lacks conserved residue(s) required for the propagation of feature annotation.</text>
</comment>
<dbReference type="InterPro" id="IPR013525">
    <property type="entry name" value="ABC2_TM"/>
</dbReference>
<dbReference type="PANTHER" id="PTHR43229:SF2">
    <property type="entry name" value="NODULATION PROTEIN J"/>
    <property type="match status" value="1"/>
</dbReference>
<evidence type="ECO:0000259" key="6">
    <source>
        <dbReference type="PROSITE" id="PS51012"/>
    </source>
</evidence>
<comment type="caution">
    <text evidence="7">The sequence shown here is derived from an EMBL/GenBank/DDBJ whole genome shotgun (WGS) entry which is preliminary data.</text>
</comment>
<dbReference type="PROSITE" id="PS51012">
    <property type="entry name" value="ABC_TM2"/>
    <property type="match status" value="1"/>
</dbReference>
<protein>
    <recommendedName>
        <fullName evidence="5">Transport permease protein</fullName>
    </recommendedName>
</protein>
<dbReference type="EMBL" id="JAPQER010000001">
    <property type="protein sequence ID" value="MCY6482922.1"/>
    <property type="molecule type" value="Genomic_DNA"/>
</dbReference>
<feature type="transmembrane region" description="Helical" evidence="5">
    <location>
        <begin position="20"/>
        <end position="41"/>
    </location>
</feature>
<feature type="transmembrane region" description="Helical" evidence="5">
    <location>
        <begin position="53"/>
        <end position="77"/>
    </location>
</feature>
<keyword evidence="8" id="KW-1185">Reference proteome</keyword>
<keyword evidence="5" id="KW-1003">Cell membrane</keyword>
<feature type="transmembrane region" description="Helical" evidence="5">
    <location>
        <begin position="240"/>
        <end position="261"/>
    </location>
</feature>
<gene>
    <name evidence="7" type="ORF">OW763_00950</name>
</gene>
<evidence type="ECO:0000313" key="7">
    <source>
        <dbReference type="EMBL" id="MCY6482922.1"/>
    </source>
</evidence>
<dbReference type="InterPro" id="IPR000412">
    <property type="entry name" value="ABC_2_transport"/>
</dbReference>
<keyword evidence="5" id="KW-0813">Transport</keyword>
<evidence type="ECO:0000256" key="4">
    <source>
        <dbReference type="ARBA" id="ARBA00023136"/>
    </source>
</evidence>
<dbReference type="PIRSF" id="PIRSF006648">
    <property type="entry name" value="DrrB"/>
    <property type="match status" value="1"/>
</dbReference>
<feature type="transmembrane region" description="Helical" evidence="5">
    <location>
        <begin position="130"/>
        <end position="156"/>
    </location>
</feature>
<dbReference type="PRINTS" id="PR00164">
    <property type="entry name" value="ABC2TRNSPORT"/>
</dbReference>
<dbReference type="Proteomes" id="UP001078443">
    <property type="component" value="Unassembled WGS sequence"/>
</dbReference>
<dbReference type="InterPro" id="IPR051784">
    <property type="entry name" value="Nod_factor_ABC_transporter"/>
</dbReference>
<proteinExistence type="inferred from homology"/>
<reference evidence="7" key="1">
    <citation type="submission" date="2022-12" db="EMBL/GenBank/DDBJ databases">
        <authorList>
            <person name="Wang J."/>
        </authorList>
    </citation>
    <scope>NUCLEOTIDE SEQUENCE</scope>
    <source>
        <strain evidence="7">HY-45-18</strain>
    </source>
</reference>
<accession>A0ABT4CVT9</accession>
<feature type="domain" description="ABC transmembrane type-2" evidence="6">
    <location>
        <begin position="20"/>
        <end position="264"/>
    </location>
</feature>
<evidence type="ECO:0000256" key="5">
    <source>
        <dbReference type="RuleBase" id="RU361157"/>
    </source>
</evidence>
<dbReference type="InterPro" id="IPR047817">
    <property type="entry name" value="ABC2_TM_bact-type"/>
</dbReference>
<comment type="subcellular location">
    <subcellularLocation>
        <location evidence="5">Cell membrane</location>
        <topology evidence="5">Multi-pass membrane protein</topology>
    </subcellularLocation>
    <subcellularLocation>
        <location evidence="1">Membrane</location>
        <topology evidence="1">Multi-pass membrane protein</topology>
    </subcellularLocation>
</comment>
<name>A0ABT4CVT9_9CLOT</name>
<dbReference type="RefSeq" id="WP_268039190.1">
    <property type="nucleotide sequence ID" value="NZ_JAPQER010000001.1"/>
</dbReference>
<feature type="transmembrane region" description="Helical" evidence="5">
    <location>
        <begin position="98"/>
        <end position="124"/>
    </location>
</feature>
<keyword evidence="3 5" id="KW-1133">Transmembrane helix</keyword>
<keyword evidence="2 5" id="KW-0812">Transmembrane</keyword>
<evidence type="ECO:0000256" key="1">
    <source>
        <dbReference type="ARBA" id="ARBA00004141"/>
    </source>
</evidence>
<sequence>MRAITTIWYREFLNYIRDKARIISSVVMSVTMLFVFTFALGEFDTSMLGIEQIQYLLPGIIATTAFMTSISNALSVVTDKTDGFMKEFLVSPTKRSNIAVGKILGSATTAVIQGTIILAISPFFGMRYTIGMILGIYIAMIAISVTSSSIGLFLASTAKSAIGFQMQVQMLMMPMMFLSGAYVPIELLPNWIRPVVYINPVTYAVSAFRNISINTTNIPNVVLEKMGLVLKIGDFKVTPVVSISIMLIIGLVFLLLAIRAFKRTSITNKVSLKRGMH</sequence>
<comment type="similarity">
    <text evidence="5">Belongs to the ABC-2 integral membrane protein family.</text>
</comment>